<protein>
    <recommendedName>
        <fullName evidence="1">Dynein heavy chain tail domain-containing protein</fullName>
    </recommendedName>
</protein>
<proteinExistence type="predicted"/>
<dbReference type="STRING" id="80966.ENSAPOP00000030352"/>
<reference evidence="2" key="1">
    <citation type="submission" date="2025-08" db="UniProtKB">
        <authorList>
            <consortium name="Ensembl"/>
        </authorList>
    </citation>
    <scope>IDENTIFICATION</scope>
</reference>
<dbReference type="PANTHER" id="PTHR46532">
    <property type="entry name" value="MALE FERTILITY FACTOR KL5"/>
    <property type="match status" value="1"/>
</dbReference>
<dbReference type="Pfam" id="PF08385">
    <property type="entry name" value="DHC_N1"/>
    <property type="match status" value="2"/>
</dbReference>
<dbReference type="GeneTree" id="ENSGT00940000158880"/>
<sequence length="544" mass="63315">MSDEESAPCFLNDDRVKFVEEKVCGLLRLNRQIWEKSSVSEEFQTILKEFFEKKAVLFFCLSDKGFLVASNEVWFLLTLQQYVSFHKVCAPLLSNNENHHMWPNLMSADIVRHVQRLCNKTSVVRGQVLGKTILPIPAATEWMEKSYSSFKMCENYDRALAHAIETQVINWTNLIQKILKEDSSDLLATGCNPGPDAELKFWASRRGNVESIYHQLHSPVVQMMTKMLEMMDSSYHPTIKTLIGNVFTALQEAQDIDLHLQPLHAQLTQMEKKGFPHMEKCIPVLFHLLFLIWTNCQSYQRPARIVVLLQELCNLLIEQASTYLSADLLLREDPEESLQMVQMVIKVFTCFKDSCQSQREKLANQVKLPPWDFPSALIFSRFNQFFNRMLQLEVRSDFGFILQGFENEYNEFKMRIVDFECRLGSLLCLVFKDCPGLESALKILTIAGPFLENKQIRQIFSSNFFLLQQHFREELENCKCLFKSQMNQMESGLSKNMAHTSGALKWAKMLRERIQTPWEKIRLLFDMSVQAYKSLFNEKCGYKK</sequence>
<dbReference type="InterPro" id="IPR013594">
    <property type="entry name" value="Dynein_heavy_tail"/>
</dbReference>
<dbReference type="Proteomes" id="UP000257200">
    <property type="component" value="Unplaced"/>
</dbReference>
<dbReference type="InterPro" id="IPR026983">
    <property type="entry name" value="DHC"/>
</dbReference>
<evidence type="ECO:0000313" key="3">
    <source>
        <dbReference type="Proteomes" id="UP000257200"/>
    </source>
</evidence>
<dbReference type="PANTHER" id="PTHR46532:SF11">
    <property type="entry name" value="DYNEIN AXONEMAL HEAVY CHAIN 12"/>
    <property type="match status" value="1"/>
</dbReference>
<accession>A0A3Q1GSB8</accession>
<dbReference type="Ensembl" id="ENSAPOT00000022338.1">
    <property type="protein sequence ID" value="ENSAPOP00000030352.1"/>
    <property type="gene ID" value="ENSAPOG00000016913.1"/>
</dbReference>
<name>A0A3Q1GSB8_9TELE</name>
<evidence type="ECO:0000259" key="1">
    <source>
        <dbReference type="Pfam" id="PF08385"/>
    </source>
</evidence>
<dbReference type="GO" id="GO:0007018">
    <property type="term" value="P:microtubule-based movement"/>
    <property type="evidence" value="ECO:0007669"/>
    <property type="project" value="InterPro"/>
</dbReference>
<dbReference type="GO" id="GO:0051959">
    <property type="term" value="F:dynein light intermediate chain binding"/>
    <property type="evidence" value="ECO:0007669"/>
    <property type="project" value="InterPro"/>
</dbReference>
<dbReference type="AlphaFoldDB" id="A0A3Q1GSB8"/>
<dbReference type="InParanoid" id="A0A3Q1GSB8"/>
<feature type="domain" description="Dynein heavy chain tail" evidence="1">
    <location>
        <begin position="162"/>
        <end position="392"/>
    </location>
</feature>
<keyword evidence="3" id="KW-1185">Reference proteome</keyword>
<organism evidence="2 3">
    <name type="scientific">Acanthochromis polyacanthus</name>
    <name type="common">spiny chromis</name>
    <dbReference type="NCBI Taxonomy" id="80966"/>
    <lineage>
        <taxon>Eukaryota</taxon>
        <taxon>Metazoa</taxon>
        <taxon>Chordata</taxon>
        <taxon>Craniata</taxon>
        <taxon>Vertebrata</taxon>
        <taxon>Euteleostomi</taxon>
        <taxon>Actinopterygii</taxon>
        <taxon>Neopterygii</taxon>
        <taxon>Teleostei</taxon>
        <taxon>Neoteleostei</taxon>
        <taxon>Acanthomorphata</taxon>
        <taxon>Ovalentaria</taxon>
        <taxon>Pomacentridae</taxon>
        <taxon>Acanthochromis</taxon>
    </lineage>
</organism>
<feature type="domain" description="Dynein heavy chain tail" evidence="1">
    <location>
        <begin position="403"/>
        <end position="522"/>
    </location>
</feature>
<dbReference type="GO" id="GO:0045505">
    <property type="term" value="F:dynein intermediate chain binding"/>
    <property type="evidence" value="ECO:0007669"/>
    <property type="project" value="InterPro"/>
</dbReference>
<evidence type="ECO:0000313" key="2">
    <source>
        <dbReference type="Ensembl" id="ENSAPOP00000030352.1"/>
    </source>
</evidence>
<reference evidence="2" key="2">
    <citation type="submission" date="2025-09" db="UniProtKB">
        <authorList>
            <consortium name="Ensembl"/>
        </authorList>
    </citation>
    <scope>IDENTIFICATION</scope>
</reference>
<dbReference type="GO" id="GO:0005858">
    <property type="term" value="C:axonemal dynein complex"/>
    <property type="evidence" value="ECO:0007669"/>
    <property type="project" value="TreeGrafter"/>
</dbReference>